<comment type="caution">
    <text evidence="25">The sequence shown here is derived from an EMBL/GenBank/DDBJ whole genome shotgun (WGS) entry which is preliminary data.</text>
</comment>
<evidence type="ECO:0000256" key="13">
    <source>
        <dbReference type="ARBA" id="ARBA00022840"/>
    </source>
</evidence>
<dbReference type="EC" id="2.7.1.107" evidence="3 24"/>
<evidence type="ECO:0000313" key="26">
    <source>
        <dbReference type="Proteomes" id="UP000236023"/>
    </source>
</evidence>
<evidence type="ECO:0000256" key="14">
    <source>
        <dbReference type="ARBA" id="ARBA00022842"/>
    </source>
</evidence>
<feature type="binding site" evidence="22">
    <location>
        <position position="90"/>
    </location>
    <ligand>
        <name>ATP</name>
        <dbReference type="ChEBI" id="CHEBI:30616"/>
    </ligand>
</feature>
<evidence type="ECO:0000256" key="7">
    <source>
        <dbReference type="ARBA" id="ARBA00022519"/>
    </source>
</evidence>
<dbReference type="GO" id="GO:0006654">
    <property type="term" value="P:phosphatidic acid biosynthetic process"/>
    <property type="evidence" value="ECO:0007669"/>
    <property type="project" value="InterPro"/>
</dbReference>
<reference evidence="25 26" key="1">
    <citation type="submission" date="2018-01" db="EMBL/GenBank/DDBJ databases">
        <title>Denitrification phenotypes of diverse strains of Pseudomonas stutzeri.</title>
        <authorList>
            <person name="Milligan D.A."/>
            <person name="Bergaust L."/>
            <person name="Bakken L.R."/>
            <person name="Frostegard A."/>
        </authorList>
    </citation>
    <scope>NUCLEOTIDE SEQUENCE [LARGE SCALE GENOMIC DNA]</scope>
    <source>
        <strain evidence="25 26">24a75</strain>
    </source>
</reference>
<dbReference type="GO" id="GO:0004143">
    <property type="term" value="F:ATP-dependent diacylglycerol kinase activity"/>
    <property type="evidence" value="ECO:0007669"/>
    <property type="project" value="UniProtKB-EC"/>
</dbReference>
<comment type="catalytic activity">
    <reaction evidence="24">
        <text>a 1,2-diacyl-sn-glycerol + ATP = a 1,2-diacyl-sn-glycero-3-phosphate + ADP + H(+)</text>
        <dbReference type="Rhea" id="RHEA:10272"/>
        <dbReference type="ChEBI" id="CHEBI:15378"/>
        <dbReference type="ChEBI" id="CHEBI:17815"/>
        <dbReference type="ChEBI" id="CHEBI:30616"/>
        <dbReference type="ChEBI" id="CHEBI:58608"/>
        <dbReference type="ChEBI" id="CHEBI:456216"/>
        <dbReference type="EC" id="2.7.1.107"/>
    </reaction>
</comment>
<accession>A0A2N8T3B0</accession>
<evidence type="ECO:0000256" key="18">
    <source>
        <dbReference type="ARBA" id="ARBA00023209"/>
    </source>
</evidence>
<evidence type="ECO:0000256" key="10">
    <source>
        <dbReference type="ARBA" id="ARBA00022723"/>
    </source>
</evidence>
<dbReference type="GO" id="GO:0005524">
    <property type="term" value="F:ATP binding"/>
    <property type="evidence" value="ECO:0007669"/>
    <property type="project" value="UniProtKB-KW"/>
</dbReference>
<dbReference type="CDD" id="cd14264">
    <property type="entry name" value="DAGK_IM"/>
    <property type="match status" value="1"/>
</dbReference>
<dbReference type="AlphaFoldDB" id="A0A2N8T3B0"/>
<keyword evidence="10 23" id="KW-0479">Metal-binding</keyword>
<dbReference type="Gene3D" id="1.10.287.3610">
    <property type="match status" value="1"/>
</dbReference>
<evidence type="ECO:0000256" key="23">
    <source>
        <dbReference type="PIRSR" id="PIRSR600829-4"/>
    </source>
</evidence>
<evidence type="ECO:0000256" key="19">
    <source>
        <dbReference type="ARBA" id="ARBA00023264"/>
    </source>
</evidence>
<feature type="binding site" evidence="22">
    <location>
        <position position="42"/>
    </location>
    <ligand>
        <name>ATP</name>
        <dbReference type="ChEBI" id="CHEBI:30616"/>
    </ligand>
</feature>
<evidence type="ECO:0000256" key="22">
    <source>
        <dbReference type="PIRSR" id="PIRSR600829-3"/>
    </source>
</evidence>
<evidence type="ECO:0000256" key="3">
    <source>
        <dbReference type="ARBA" id="ARBA00012133"/>
    </source>
</evidence>
<dbReference type="PROSITE" id="PS01069">
    <property type="entry name" value="DAGK_PROKAR"/>
    <property type="match status" value="1"/>
</dbReference>
<feature type="binding site" evidence="22">
    <location>
        <begin position="99"/>
        <end position="101"/>
    </location>
    <ligand>
        <name>ATP</name>
        <dbReference type="ChEBI" id="CHEBI:30616"/>
    </ligand>
</feature>
<dbReference type="GO" id="GO:0005886">
    <property type="term" value="C:plasma membrane"/>
    <property type="evidence" value="ECO:0007669"/>
    <property type="project" value="UniProtKB-SubCell"/>
</dbReference>
<evidence type="ECO:0000256" key="6">
    <source>
        <dbReference type="ARBA" id="ARBA00022516"/>
    </source>
</evidence>
<evidence type="ECO:0000256" key="21">
    <source>
        <dbReference type="PIRSR" id="PIRSR600829-2"/>
    </source>
</evidence>
<keyword evidence="14 23" id="KW-0460">Magnesium</keyword>
<dbReference type="RefSeq" id="WP_102894511.1">
    <property type="nucleotide sequence ID" value="NZ_JAMOHU010000036.1"/>
</dbReference>
<evidence type="ECO:0000256" key="20">
    <source>
        <dbReference type="PIRSR" id="PIRSR600829-1"/>
    </source>
</evidence>
<organism evidence="25 26">
    <name type="scientific">Stutzerimonas stutzeri</name>
    <name type="common">Pseudomonas stutzeri</name>
    <dbReference type="NCBI Taxonomy" id="316"/>
    <lineage>
        <taxon>Bacteria</taxon>
        <taxon>Pseudomonadati</taxon>
        <taxon>Pseudomonadota</taxon>
        <taxon>Gammaproteobacteria</taxon>
        <taxon>Pseudomonadales</taxon>
        <taxon>Pseudomonadaceae</taxon>
        <taxon>Stutzerimonas</taxon>
    </lineage>
</organism>
<keyword evidence="6" id="KW-0444">Lipid biosynthesis</keyword>
<evidence type="ECO:0000313" key="25">
    <source>
        <dbReference type="EMBL" id="PNG09241.1"/>
    </source>
</evidence>
<feature type="transmembrane region" description="Helical" evidence="24">
    <location>
        <begin position="44"/>
        <end position="64"/>
    </location>
</feature>
<comment type="cofactor">
    <cofactor evidence="23">
        <name>Mg(2+)</name>
        <dbReference type="ChEBI" id="CHEBI:18420"/>
    </cofactor>
    <text evidence="23">Mn(2+), Zn(2+), Cd(2+) and Co(2+) support activity to lesser extents.</text>
</comment>
<comment type="subcellular location">
    <subcellularLocation>
        <location evidence="1 24">Cell inner membrane</location>
        <topology evidence="1 24">Multi-pass membrane protein</topology>
    </subcellularLocation>
</comment>
<evidence type="ECO:0000256" key="12">
    <source>
        <dbReference type="ARBA" id="ARBA00022777"/>
    </source>
</evidence>
<evidence type="ECO:0000256" key="16">
    <source>
        <dbReference type="ARBA" id="ARBA00023098"/>
    </source>
</evidence>
<comment type="similarity">
    <text evidence="2 24">Belongs to the bacterial diacylglycerol kinase family.</text>
</comment>
<feature type="binding site" evidence="21">
    <location>
        <position position="69"/>
    </location>
    <ligand>
        <name>substrate</name>
    </ligand>
</feature>
<keyword evidence="17 24" id="KW-0472">Membrane</keyword>
<keyword evidence="9 24" id="KW-0812">Transmembrane</keyword>
<keyword evidence="5" id="KW-1003">Cell membrane</keyword>
<name>A0A2N8T3B0_STUST</name>
<dbReference type="InterPro" id="IPR036945">
    <property type="entry name" value="DAGK_sf"/>
</dbReference>
<dbReference type="GO" id="GO:0046872">
    <property type="term" value="F:metal ion binding"/>
    <property type="evidence" value="ECO:0007669"/>
    <property type="project" value="UniProtKB-KW"/>
</dbReference>
<evidence type="ECO:0000256" key="4">
    <source>
        <dbReference type="ARBA" id="ARBA00017575"/>
    </source>
</evidence>
<keyword evidence="7 24" id="KW-0997">Cell inner membrane</keyword>
<keyword evidence="19 24" id="KW-1208">Phospholipid metabolism</keyword>
<proteinExistence type="inferred from homology"/>
<feature type="binding site" evidence="21">
    <location>
        <position position="83"/>
    </location>
    <ligand>
        <name>substrate</name>
    </ligand>
</feature>
<evidence type="ECO:0000256" key="8">
    <source>
        <dbReference type="ARBA" id="ARBA00022679"/>
    </source>
</evidence>
<dbReference type="EMBL" id="POUT01000006">
    <property type="protein sequence ID" value="PNG09241.1"/>
    <property type="molecule type" value="Genomic_DNA"/>
</dbReference>
<comment type="function">
    <text evidence="24">Catalyzes the ATP-dependent phosphorylation of sn-l,2-diacylglycerol (DAG) to phosphatidic acid. Involved in the recycling of diacylglycerol produced as a by-product during membrane-derived oligosaccharide (MDO) biosynthesis.</text>
</comment>
<feature type="binding site" evidence="22">
    <location>
        <begin position="108"/>
        <end position="109"/>
    </location>
    <ligand>
        <name>ATP</name>
        <dbReference type="ChEBI" id="CHEBI:30616"/>
    </ligand>
</feature>
<dbReference type="Pfam" id="PF01219">
    <property type="entry name" value="DAGK_prokar"/>
    <property type="match status" value="1"/>
</dbReference>
<feature type="transmembrane region" description="Helical" evidence="24">
    <location>
        <begin position="70"/>
        <end position="89"/>
    </location>
</feature>
<feature type="binding site" evidence="22">
    <location>
        <position position="30"/>
    </location>
    <ligand>
        <name>ATP</name>
        <dbReference type="ChEBI" id="CHEBI:30616"/>
    </ligand>
</feature>
<evidence type="ECO:0000256" key="5">
    <source>
        <dbReference type="ARBA" id="ARBA00022475"/>
    </source>
</evidence>
<sequence>MDSEPLAAALDAQSLKGRQGLRRILQAGGYSLAGLRAAFQGEAAFRQVLLLNLLLIPLALLLDVSRVERAVLIAVVLLAPIVELLNSAIEATVDRISLELHPLSKRAKDMGSAAQLLTMTLIALVWAVILL</sequence>
<feature type="active site" description="Proton acceptor" evidence="20">
    <location>
        <position position="83"/>
    </location>
</feature>
<evidence type="ECO:0000256" key="9">
    <source>
        <dbReference type="ARBA" id="ARBA00022692"/>
    </source>
</evidence>
<dbReference type="InterPro" id="IPR033718">
    <property type="entry name" value="DAGK_prok"/>
</dbReference>
<feature type="transmembrane region" description="Helical" evidence="24">
    <location>
        <begin position="110"/>
        <end position="129"/>
    </location>
</feature>
<keyword evidence="18" id="KW-0594">Phospholipid biosynthesis</keyword>
<keyword evidence="11 22" id="KW-0547">Nucleotide-binding</keyword>
<feature type="binding site" evidence="23">
    <location>
        <position position="42"/>
    </location>
    <ligand>
        <name>a divalent metal cation</name>
        <dbReference type="ChEBI" id="CHEBI:60240"/>
    </ligand>
</feature>
<feature type="binding site" evidence="21">
    <location>
        <position position="23"/>
    </location>
    <ligand>
        <name>substrate</name>
    </ligand>
</feature>
<feature type="binding site" evidence="22">
    <location>
        <position position="23"/>
    </location>
    <ligand>
        <name>ATP</name>
        <dbReference type="ChEBI" id="CHEBI:30616"/>
    </ligand>
</feature>
<gene>
    <name evidence="25" type="ORF">CXK94_11935</name>
</gene>
<evidence type="ECO:0000256" key="1">
    <source>
        <dbReference type="ARBA" id="ARBA00004429"/>
    </source>
</evidence>
<dbReference type="InterPro" id="IPR000829">
    <property type="entry name" value="DAGK"/>
</dbReference>
<keyword evidence="15 24" id="KW-1133">Transmembrane helix</keyword>
<evidence type="ECO:0000256" key="17">
    <source>
        <dbReference type="ARBA" id="ARBA00023136"/>
    </source>
</evidence>
<dbReference type="Proteomes" id="UP000236023">
    <property type="component" value="Unassembled WGS sequence"/>
</dbReference>
<feature type="binding site" evidence="23">
    <location>
        <position position="90"/>
    </location>
    <ligand>
        <name>a divalent metal cation</name>
        <dbReference type="ChEBI" id="CHEBI:60240"/>
    </ligand>
</feature>
<keyword evidence="12 24" id="KW-0418">Kinase</keyword>
<evidence type="ECO:0000256" key="24">
    <source>
        <dbReference type="RuleBase" id="RU363065"/>
    </source>
</evidence>
<evidence type="ECO:0000256" key="15">
    <source>
        <dbReference type="ARBA" id="ARBA00022989"/>
    </source>
</evidence>
<keyword evidence="8 24" id="KW-0808">Transferase</keyword>
<evidence type="ECO:0000256" key="11">
    <source>
        <dbReference type="ARBA" id="ARBA00022741"/>
    </source>
</evidence>
<protein>
    <recommendedName>
        <fullName evidence="4 24">Diacylglycerol kinase</fullName>
        <ecNumber evidence="3 24">2.7.1.107</ecNumber>
    </recommendedName>
</protein>
<keyword evidence="13 22" id="KW-0067">ATP-binding</keyword>
<dbReference type="PANTHER" id="PTHR34299">
    <property type="entry name" value="DIACYLGLYCEROL KINASE"/>
    <property type="match status" value="1"/>
</dbReference>
<evidence type="ECO:0000256" key="2">
    <source>
        <dbReference type="ARBA" id="ARBA00005967"/>
    </source>
</evidence>
<keyword evidence="16 24" id="KW-0443">Lipid metabolism</keyword>
<dbReference type="PANTHER" id="PTHR34299:SF1">
    <property type="entry name" value="DIACYLGLYCEROL KINASE"/>
    <property type="match status" value="1"/>
</dbReference>
<feature type="binding site" evidence="21">
    <location>
        <position position="112"/>
    </location>
    <ligand>
        <name>substrate</name>
    </ligand>
</feature>